<comment type="caution">
    <text evidence="1">The sequence shown here is derived from an EMBL/GenBank/DDBJ whole genome shotgun (WGS) entry which is preliminary data.</text>
</comment>
<evidence type="ECO:0008006" key="2">
    <source>
        <dbReference type="Google" id="ProtNLM"/>
    </source>
</evidence>
<evidence type="ECO:0000313" key="1">
    <source>
        <dbReference type="EMBL" id="KKL61946.1"/>
    </source>
</evidence>
<organism evidence="1">
    <name type="scientific">marine sediment metagenome</name>
    <dbReference type="NCBI Taxonomy" id="412755"/>
    <lineage>
        <taxon>unclassified sequences</taxon>
        <taxon>metagenomes</taxon>
        <taxon>ecological metagenomes</taxon>
    </lineage>
</organism>
<dbReference type="EMBL" id="LAZR01028651">
    <property type="protein sequence ID" value="KKL61946.1"/>
    <property type="molecule type" value="Genomic_DNA"/>
</dbReference>
<sequence>MLYLIDGYNLLFKFFHSEKNIQTQRNLVIQLLQEKASLLKLNFHLIFDAHHQEEIVAHKSDINRLKVIYTPKGQTADDYILERVFLSKTPSQLTIVTSDNSLAFQAKNMLAQTKSIADFIDFLNEKEIQSTREKEKNKEEFIDTKHNIQRLLKIFEDKLEDNDDFD</sequence>
<dbReference type="Pfam" id="PF05991">
    <property type="entry name" value="NYN_YacP"/>
    <property type="match status" value="1"/>
</dbReference>
<dbReference type="AlphaFoldDB" id="A0A0F9E6U1"/>
<dbReference type="InterPro" id="IPR010298">
    <property type="entry name" value="YacP-like"/>
</dbReference>
<reference evidence="1" key="1">
    <citation type="journal article" date="2015" name="Nature">
        <title>Complex archaea that bridge the gap between prokaryotes and eukaryotes.</title>
        <authorList>
            <person name="Spang A."/>
            <person name="Saw J.H."/>
            <person name="Jorgensen S.L."/>
            <person name="Zaremba-Niedzwiedzka K."/>
            <person name="Martijn J."/>
            <person name="Lind A.E."/>
            <person name="van Eijk R."/>
            <person name="Schleper C."/>
            <person name="Guy L."/>
            <person name="Ettema T.J."/>
        </authorList>
    </citation>
    <scope>NUCLEOTIDE SEQUENCE</scope>
</reference>
<protein>
    <recommendedName>
        <fullName evidence="2">YacP-like NYN domain protein</fullName>
    </recommendedName>
</protein>
<accession>A0A0F9E6U1</accession>
<proteinExistence type="predicted"/>
<gene>
    <name evidence="1" type="ORF">LCGC14_2190150</name>
</gene>
<name>A0A0F9E6U1_9ZZZZ</name>